<proteinExistence type="predicted"/>
<keyword evidence="2" id="KW-1185">Reference proteome</keyword>
<organism evidence="1 2">
    <name type="scientific">Paenibacillus athensensis</name>
    <dbReference type="NCBI Taxonomy" id="1967502"/>
    <lineage>
        <taxon>Bacteria</taxon>
        <taxon>Bacillati</taxon>
        <taxon>Bacillota</taxon>
        <taxon>Bacilli</taxon>
        <taxon>Bacillales</taxon>
        <taxon>Paenibacillaceae</taxon>
        <taxon>Paenibacillus</taxon>
    </lineage>
</organism>
<evidence type="ECO:0000313" key="2">
    <source>
        <dbReference type="Proteomes" id="UP000298246"/>
    </source>
</evidence>
<comment type="caution">
    <text evidence="1">The sequence shown here is derived from an EMBL/GenBank/DDBJ whole genome shotgun (WGS) entry which is preliminary data.</text>
</comment>
<dbReference type="AlphaFoldDB" id="A0A4Y8PT65"/>
<name>A0A4Y8PT65_9BACL</name>
<dbReference type="Proteomes" id="UP000298246">
    <property type="component" value="Unassembled WGS sequence"/>
</dbReference>
<accession>A0A4Y8PT65</accession>
<dbReference type="EMBL" id="MYFO01000038">
    <property type="protein sequence ID" value="TFE84138.1"/>
    <property type="molecule type" value="Genomic_DNA"/>
</dbReference>
<protein>
    <submittedName>
        <fullName evidence="1">Uncharacterized protein</fullName>
    </submittedName>
</protein>
<dbReference type="RefSeq" id="WP_134756457.1">
    <property type="nucleotide sequence ID" value="NZ_MYFO02000001.1"/>
</dbReference>
<dbReference type="OrthoDB" id="2625907at2"/>
<reference evidence="1 2" key="1">
    <citation type="submission" date="2017-03" db="EMBL/GenBank/DDBJ databases">
        <title>Isolation of Levoglucosan Utilizing Bacteria.</title>
        <authorList>
            <person name="Arya A.S."/>
        </authorList>
    </citation>
    <scope>NUCLEOTIDE SEQUENCE [LARGE SCALE GENOMIC DNA]</scope>
    <source>
        <strain evidence="1 2">MEC069</strain>
    </source>
</reference>
<gene>
    <name evidence="1" type="ORF">B5M42_21085</name>
</gene>
<evidence type="ECO:0000313" key="1">
    <source>
        <dbReference type="EMBL" id="TFE84138.1"/>
    </source>
</evidence>
<sequence>MNSTFIQYNHKKIPVTLIGTDHKLIPTLLKALTHNKLTVGKIKESLEKIDLFSAEAIVYSTQGDKFRIPIF</sequence>